<dbReference type="InterPro" id="IPR002656">
    <property type="entry name" value="Acyl_transf_3_dom"/>
</dbReference>
<keyword evidence="1" id="KW-0472">Membrane</keyword>
<dbReference type="PANTHER" id="PTHR23028:SF53">
    <property type="entry name" value="ACYL_TRANSF_3 DOMAIN-CONTAINING PROTEIN"/>
    <property type="match status" value="1"/>
</dbReference>
<reference evidence="3 4" key="1">
    <citation type="journal article" date="2019" name="Environ. Microbiol.">
        <title>Species interactions and distinct microbial communities in high Arctic permafrost affected cryosols are associated with the CH4 and CO2 gas fluxes.</title>
        <authorList>
            <person name="Altshuler I."/>
            <person name="Hamel J."/>
            <person name="Turney S."/>
            <person name="Magnuson E."/>
            <person name="Levesque R."/>
            <person name="Greer C."/>
            <person name="Whyte L.G."/>
        </authorList>
    </citation>
    <scope>NUCLEOTIDE SEQUENCE [LARGE SCALE GENOMIC DNA]</scope>
    <source>
        <strain evidence="3 4">S9.3B</strain>
    </source>
</reference>
<keyword evidence="1" id="KW-1133">Transmembrane helix</keyword>
<keyword evidence="3" id="KW-0012">Acyltransferase</keyword>
<feature type="domain" description="Acyltransferase 3" evidence="2">
    <location>
        <begin position="8"/>
        <end position="326"/>
    </location>
</feature>
<feature type="transmembrane region" description="Helical" evidence="1">
    <location>
        <begin position="279"/>
        <end position="303"/>
    </location>
</feature>
<feature type="transmembrane region" description="Helical" evidence="1">
    <location>
        <begin position="309"/>
        <end position="329"/>
    </location>
</feature>
<dbReference type="Proteomes" id="UP000317078">
    <property type="component" value="Unassembled WGS sequence"/>
</dbReference>
<dbReference type="GO" id="GO:0000271">
    <property type="term" value="P:polysaccharide biosynthetic process"/>
    <property type="evidence" value="ECO:0007669"/>
    <property type="project" value="TreeGrafter"/>
</dbReference>
<dbReference type="InterPro" id="IPR050879">
    <property type="entry name" value="Acyltransferase_3"/>
</dbReference>
<feature type="transmembrane region" description="Helical" evidence="1">
    <location>
        <begin position="38"/>
        <end position="60"/>
    </location>
</feature>
<dbReference type="OrthoDB" id="9796461at2"/>
<evidence type="ECO:0000313" key="3">
    <source>
        <dbReference type="EMBL" id="TPG44911.1"/>
    </source>
</evidence>
<dbReference type="GO" id="GO:0016747">
    <property type="term" value="F:acyltransferase activity, transferring groups other than amino-acyl groups"/>
    <property type="evidence" value="ECO:0007669"/>
    <property type="project" value="InterPro"/>
</dbReference>
<keyword evidence="3" id="KW-0808">Transferase</keyword>
<feature type="transmembrane region" description="Helical" evidence="1">
    <location>
        <begin position="141"/>
        <end position="162"/>
    </location>
</feature>
<dbReference type="AlphaFoldDB" id="A0A502F705"/>
<dbReference type="Pfam" id="PF01757">
    <property type="entry name" value="Acyl_transf_3"/>
    <property type="match status" value="1"/>
</dbReference>
<feature type="transmembrane region" description="Helical" evidence="1">
    <location>
        <begin position="208"/>
        <end position="226"/>
    </location>
</feature>
<dbReference type="PANTHER" id="PTHR23028">
    <property type="entry name" value="ACETYLTRANSFERASE"/>
    <property type="match status" value="1"/>
</dbReference>
<protein>
    <submittedName>
        <fullName evidence="3">Acyltransferase</fullName>
    </submittedName>
</protein>
<keyword evidence="1" id="KW-0812">Transmembrane</keyword>
<feature type="transmembrane region" description="Helical" evidence="1">
    <location>
        <begin position="7"/>
        <end position="26"/>
    </location>
</feature>
<evidence type="ECO:0000256" key="1">
    <source>
        <dbReference type="SAM" id="Phobius"/>
    </source>
</evidence>
<accession>A0A502F705</accession>
<sequence length="353" mass="39437">MNRETSLYLDFVRFGAALAVFLSHMGQKRLTAGFLWQAVPYGAEAVMVFFVLSGFVIAYVTDGRENSARQYAVNRAARLYSVVVPALLLTAVLDTIGKALRPDLYTGAWGYLDWNLPEQFIRALTFTHEVWSPIRGPGSNIPFWSLGFEVPYYLIFALAIFARPAWRGLAVGIAVLLVGPEIAGLLPIWLMGVAAYHVCKRVSISRSLGKVLLIAPVILWAINEVYLWQVGHFPPGSDRVHHIDEYLIGALFATHLVGFHTVSDVFAGVLNRCARPIRWLAGATFSIYLYHLPVATFLTTVMGWDAGSWQSRTVLMLGVLPIVLLLAEFTERRKEPWRRLFTRLLGPRSCEAA</sequence>
<organism evidence="3 4">
    <name type="scientific">Muricoccus nepalensis</name>
    <dbReference type="NCBI Taxonomy" id="1854500"/>
    <lineage>
        <taxon>Bacteria</taxon>
        <taxon>Pseudomonadati</taxon>
        <taxon>Pseudomonadota</taxon>
        <taxon>Alphaproteobacteria</taxon>
        <taxon>Acetobacterales</taxon>
        <taxon>Roseomonadaceae</taxon>
        <taxon>Muricoccus</taxon>
    </lineage>
</organism>
<evidence type="ECO:0000259" key="2">
    <source>
        <dbReference type="Pfam" id="PF01757"/>
    </source>
</evidence>
<comment type="caution">
    <text evidence="3">The sequence shown here is derived from an EMBL/GenBank/DDBJ whole genome shotgun (WGS) entry which is preliminary data.</text>
</comment>
<dbReference type="EMBL" id="RCZP01000048">
    <property type="protein sequence ID" value="TPG44911.1"/>
    <property type="molecule type" value="Genomic_DNA"/>
</dbReference>
<name>A0A502F705_9PROT</name>
<feature type="transmembrane region" description="Helical" evidence="1">
    <location>
        <begin position="246"/>
        <end position="267"/>
    </location>
</feature>
<gene>
    <name evidence="3" type="ORF">EAH89_26595</name>
</gene>
<evidence type="ECO:0000313" key="4">
    <source>
        <dbReference type="Proteomes" id="UP000317078"/>
    </source>
</evidence>
<feature type="transmembrane region" description="Helical" evidence="1">
    <location>
        <begin position="168"/>
        <end position="196"/>
    </location>
</feature>
<dbReference type="GO" id="GO:0016020">
    <property type="term" value="C:membrane"/>
    <property type="evidence" value="ECO:0007669"/>
    <property type="project" value="TreeGrafter"/>
</dbReference>
<proteinExistence type="predicted"/>
<dbReference type="RefSeq" id="WP_140886757.1">
    <property type="nucleotide sequence ID" value="NZ_RCZP01000048.1"/>
</dbReference>
<keyword evidence="4" id="KW-1185">Reference proteome</keyword>